<dbReference type="InterPro" id="IPR036305">
    <property type="entry name" value="RGS_sf"/>
</dbReference>
<keyword evidence="4" id="KW-1185">Reference proteome</keyword>
<evidence type="ECO:0000256" key="1">
    <source>
        <dbReference type="SAM" id="Phobius"/>
    </source>
</evidence>
<feature type="transmembrane region" description="Helical" evidence="1">
    <location>
        <begin position="110"/>
        <end position="129"/>
    </location>
</feature>
<comment type="caution">
    <text evidence="3">The sequence shown here is derived from an EMBL/GenBank/DDBJ whole genome shotgun (WGS) entry which is preliminary data.</text>
</comment>
<reference evidence="3 4" key="1">
    <citation type="submission" date="2016-08" db="EMBL/GenBank/DDBJ databases">
        <title>A Parts List for Fungal Cellulosomes Revealed by Comparative Genomics.</title>
        <authorList>
            <consortium name="DOE Joint Genome Institute"/>
            <person name="Haitjema C.H."/>
            <person name="Gilmore S.P."/>
            <person name="Henske J.K."/>
            <person name="Solomon K.V."/>
            <person name="De Groot R."/>
            <person name="Kuo A."/>
            <person name="Mondo S.J."/>
            <person name="Salamov A.A."/>
            <person name="Labutti K."/>
            <person name="Zhao Z."/>
            <person name="Chiniquy J."/>
            <person name="Barry K."/>
            <person name="Brewer H.M."/>
            <person name="Purvine S.O."/>
            <person name="Wright A.T."/>
            <person name="Boxma B."/>
            <person name="Van Alen T."/>
            <person name="Hackstein J.H."/>
            <person name="Baker S.E."/>
            <person name="Grigoriev I.V."/>
            <person name="O'Malley M.A."/>
        </authorList>
    </citation>
    <scope>NUCLEOTIDE SEQUENCE [LARGE SCALE GENOMIC DNA]</scope>
    <source>
        <strain evidence="3 4">S4</strain>
    </source>
</reference>
<feature type="domain" description="RGS" evidence="2">
    <location>
        <begin position="343"/>
        <end position="500"/>
    </location>
</feature>
<accession>A0A1Y1XQF9</accession>
<keyword evidence="1" id="KW-1133">Transmembrane helix</keyword>
<feature type="transmembrane region" description="Helical" evidence="1">
    <location>
        <begin position="70"/>
        <end position="90"/>
    </location>
</feature>
<gene>
    <name evidence="3" type="ORF">BCR32DRAFT_240042</name>
</gene>
<feature type="transmembrane region" description="Helical" evidence="1">
    <location>
        <begin position="217"/>
        <end position="242"/>
    </location>
</feature>
<dbReference type="EMBL" id="MCFG01000007">
    <property type="protein sequence ID" value="ORX87564.1"/>
    <property type="molecule type" value="Genomic_DNA"/>
</dbReference>
<dbReference type="Pfam" id="PF00615">
    <property type="entry name" value="RGS"/>
    <property type="match status" value="1"/>
</dbReference>
<keyword evidence="1" id="KW-0812">Transmembrane</keyword>
<dbReference type="OrthoDB" id="2155392at2759"/>
<dbReference type="AlphaFoldDB" id="A0A1Y1XQF9"/>
<dbReference type="PANTHER" id="PTHR10845:SF192">
    <property type="entry name" value="DOUBLE HIT, ISOFORM B"/>
    <property type="match status" value="1"/>
</dbReference>
<feature type="transmembrane region" description="Helical" evidence="1">
    <location>
        <begin position="37"/>
        <end position="58"/>
    </location>
</feature>
<proteinExistence type="predicted"/>
<dbReference type="PANTHER" id="PTHR10845">
    <property type="entry name" value="REGULATOR OF G PROTEIN SIGNALING"/>
    <property type="match status" value="1"/>
</dbReference>
<name>A0A1Y1XQF9_9FUNG</name>
<dbReference type="InterPro" id="IPR016137">
    <property type="entry name" value="RGS"/>
</dbReference>
<dbReference type="SUPFAM" id="SSF48097">
    <property type="entry name" value="Regulator of G-protein signaling, RGS"/>
    <property type="match status" value="1"/>
</dbReference>
<evidence type="ECO:0000313" key="4">
    <source>
        <dbReference type="Proteomes" id="UP000193944"/>
    </source>
</evidence>
<feature type="transmembrane region" description="Helical" evidence="1">
    <location>
        <begin position="168"/>
        <end position="192"/>
    </location>
</feature>
<dbReference type="PROSITE" id="PS50132">
    <property type="entry name" value="RGS"/>
    <property type="match status" value="1"/>
</dbReference>
<dbReference type="STRING" id="1754192.A0A1Y1XQF9"/>
<organism evidence="3 4">
    <name type="scientific">Anaeromyces robustus</name>
    <dbReference type="NCBI Taxonomy" id="1754192"/>
    <lineage>
        <taxon>Eukaryota</taxon>
        <taxon>Fungi</taxon>
        <taxon>Fungi incertae sedis</taxon>
        <taxon>Chytridiomycota</taxon>
        <taxon>Chytridiomycota incertae sedis</taxon>
        <taxon>Neocallimastigomycetes</taxon>
        <taxon>Neocallimastigales</taxon>
        <taxon>Neocallimastigaceae</taxon>
        <taxon>Anaeromyces</taxon>
    </lineage>
</organism>
<evidence type="ECO:0000313" key="3">
    <source>
        <dbReference type="EMBL" id="ORX87564.1"/>
    </source>
</evidence>
<feature type="transmembrane region" description="Helical" evidence="1">
    <location>
        <begin position="254"/>
        <end position="273"/>
    </location>
</feature>
<dbReference type="InterPro" id="IPR044926">
    <property type="entry name" value="RGS_subdomain_2"/>
</dbReference>
<evidence type="ECO:0000259" key="2">
    <source>
        <dbReference type="PROSITE" id="PS50132"/>
    </source>
</evidence>
<dbReference type="Gene3D" id="1.10.167.10">
    <property type="entry name" value="Regulator of G-protein Signalling 4, domain 2"/>
    <property type="match status" value="1"/>
</dbReference>
<feature type="transmembrane region" description="Helical" evidence="1">
    <location>
        <begin position="302"/>
        <end position="321"/>
    </location>
</feature>
<dbReference type="Proteomes" id="UP000193944">
    <property type="component" value="Unassembled WGS sequence"/>
</dbReference>
<protein>
    <recommendedName>
        <fullName evidence="2">RGS domain-containing protein</fullName>
    </recommendedName>
</protein>
<reference evidence="3 4" key="2">
    <citation type="submission" date="2016-08" db="EMBL/GenBank/DDBJ databases">
        <title>Pervasive Adenine N6-methylation of Active Genes in Fungi.</title>
        <authorList>
            <consortium name="DOE Joint Genome Institute"/>
            <person name="Mondo S.J."/>
            <person name="Dannebaum R.O."/>
            <person name="Kuo R.C."/>
            <person name="Labutti K."/>
            <person name="Haridas S."/>
            <person name="Kuo A."/>
            <person name="Salamov A."/>
            <person name="Ahrendt S.R."/>
            <person name="Lipzen A."/>
            <person name="Sullivan W."/>
            <person name="Andreopoulos W.B."/>
            <person name="Clum A."/>
            <person name="Lindquist E."/>
            <person name="Daum C."/>
            <person name="Ramamoorthy G.K."/>
            <person name="Gryganskyi A."/>
            <person name="Culley D."/>
            <person name="Magnuson J.K."/>
            <person name="James T.Y."/>
            <person name="O'Malley M.A."/>
            <person name="Stajich J.E."/>
            <person name="Spatafora J.W."/>
            <person name="Visel A."/>
            <person name="Grigoriev I.V."/>
        </authorList>
    </citation>
    <scope>NUCLEOTIDE SEQUENCE [LARGE SCALE GENOMIC DNA]</scope>
    <source>
        <strain evidence="3 4">S4</strain>
    </source>
</reference>
<keyword evidence="1" id="KW-0472">Membrane</keyword>
<sequence>MLEKRTIFNTTVVNDDEFNEYKNRGFITEKGFVFEKLTYKILFVLFVVIFGVSLILFYKLRKSYIIRQRGFTLSFIGGIVTFINVFIGFLPQLMKVPCPLTVYNSNFLNVLVNLIFFCRSLRVFLYYRYNIFKVSSVKKREKFINSKKSLSNEEPSSYLSRIIKKINYILAAVIIIPALICLIGTIIIHLTLKDGTCSISSFDDAMIDLKKNKGRQLFFIVQICGGVYMVLSFIMTILLSFIKDTKTFGAKFECISTCILILISNIINIILQVNASTDYDVNTNNHRRMYLDLFEITKGGKILFMIVSIYMLFTSITLPVIRHFMAKRAKRRLADEELHTKEYFSKVLDDPSLVNELRNIAIKEFSAENVLFWENYKVLQNMNYRYYVESKKAEEMGDMRLLDQYDFEGYYQQQIKSYTTPTIQNITYDSNIPVPKEINPYYQRFYNTFIDINGSARVNISGEVSKEIRNEIPLPTVGIFDKAKDEVVDMMYESIYPILLSKHEKYINETLY</sequence>